<organism evidence="14">
    <name type="scientific">Panstrongylus megistus</name>
    <dbReference type="NCBI Taxonomy" id="65343"/>
    <lineage>
        <taxon>Eukaryota</taxon>
        <taxon>Metazoa</taxon>
        <taxon>Ecdysozoa</taxon>
        <taxon>Arthropoda</taxon>
        <taxon>Hexapoda</taxon>
        <taxon>Insecta</taxon>
        <taxon>Pterygota</taxon>
        <taxon>Neoptera</taxon>
        <taxon>Paraneoptera</taxon>
        <taxon>Hemiptera</taxon>
        <taxon>Heteroptera</taxon>
        <taxon>Panheteroptera</taxon>
        <taxon>Cimicomorpha</taxon>
        <taxon>Reduviidae</taxon>
        <taxon>Triatominae</taxon>
        <taxon>Panstrongylus</taxon>
    </lineage>
</organism>
<dbReference type="PROSITE" id="PS50102">
    <property type="entry name" value="RRM"/>
    <property type="match status" value="1"/>
</dbReference>
<dbReference type="AlphaFoldDB" id="A0A069DRX1"/>
<keyword evidence="6" id="KW-0678">Repressor</keyword>
<feature type="region of interest" description="Disordered" evidence="12">
    <location>
        <begin position="73"/>
        <end position="118"/>
    </location>
</feature>
<dbReference type="InterPro" id="IPR012677">
    <property type="entry name" value="Nucleotide-bd_a/b_plait_sf"/>
</dbReference>
<evidence type="ECO:0000256" key="2">
    <source>
        <dbReference type="ARBA" id="ARBA00004286"/>
    </source>
</evidence>
<feature type="region of interest" description="Disordered" evidence="12">
    <location>
        <begin position="31"/>
        <end position="56"/>
    </location>
</feature>
<comment type="subcellular location">
    <subcellularLocation>
        <location evidence="2">Chromosome</location>
    </subcellularLocation>
    <subcellularLocation>
        <location evidence="1">Nucleus</location>
    </subcellularLocation>
</comment>
<keyword evidence="9" id="KW-0804">Transcription</keyword>
<name>A0A069DRX1_9HEMI</name>
<evidence type="ECO:0000256" key="7">
    <source>
        <dbReference type="ARBA" id="ARBA00022884"/>
    </source>
</evidence>
<dbReference type="InterPro" id="IPR000504">
    <property type="entry name" value="RRM_dom"/>
</dbReference>
<accession>A0A069DRX1</accession>
<keyword evidence="10" id="KW-0539">Nucleus</keyword>
<sequence>MVFLHFSSNLTEEETMLQAKYEKLKRKKKALQTLKAPVREPERLTPVKRPQTEGRDAREIAQKLIKSGAIAAIKKQNKRDETTGFKRPGGGRSSGVERARSENRGHHPFFNPNSVSAAANKAGVDTKLYDRLTPSTRDPDYPPPPTRTQNTQKSNINISNNNNNNNNNNSNNNSSNNNSNSSNNNNNNNSNSNTTSQENVRTPSPSSGGASSPVTGGNTLFVQGYKINTQLLKKTFSDYGNILNISMESDKDRGFVTFEDPKCAAAALSALNGSVLAECQLTVSYARRQPVYTSDNSPDSNRNQKVWANAANRKNEKGSNKEFQGREIVSYHNYFD</sequence>
<evidence type="ECO:0000256" key="8">
    <source>
        <dbReference type="ARBA" id="ARBA00023015"/>
    </source>
</evidence>
<protein>
    <recommendedName>
        <fullName evidence="4">Negative elongation factor E</fullName>
    </recommendedName>
</protein>
<feature type="compositionally biased region" description="Basic and acidic residues" evidence="12">
    <location>
        <begin position="95"/>
        <end position="105"/>
    </location>
</feature>
<evidence type="ECO:0000259" key="13">
    <source>
        <dbReference type="PROSITE" id="PS50102"/>
    </source>
</evidence>
<reference evidence="14" key="1">
    <citation type="journal article" date="2015" name="J. Med. Entomol.">
        <title>A Deep Insight Into the Sialotranscriptome of the Chagas Disease Vector, Panstrongylus megistus (Hemiptera: Heteroptera).</title>
        <authorList>
            <person name="Ribeiro J.M."/>
            <person name="Schwarz A."/>
            <person name="Francischetti I.M."/>
        </authorList>
    </citation>
    <scope>NUCLEOTIDE SEQUENCE</scope>
    <source>
        <tissue evidence="14">Salivary glands</tissue>
    </source>
</reference>
<dbReference type="EMBL" id="GBGD01002076">
    <property type="protein sequence ID" value="JAC86813.1"/>
    <property type="molecule type" value="mRNA"/>
</dbReference>
<dbReference type="InterPro" id="IPR035979">
    <property type="entry name" value="RBD_domain_sf"/>
</dbReference>
<keyword evidence="14" id="KW-0251">Elongation factor</keyword>
<evidence type="ECO:0000256" key="6">
    <source>
        <dbReference type="ARBA" id="ARBA00022491"/>
    </source>
</evidence>
<dbReference type="PANTHER" id="PTHR17250">
    <property type="entry name" value="NEGATIVE ELONGATION FACTOR E"/>
    <property type="match status" value="1"/>
</dbReference>
<evidence type="ECO:0000313" key="14">
    <source>
        <dbReference type="EMBL" id="JAC86813.1"/>
    </source>
</evidence>
<dbReference type="InterPro" id="IPR033102">
    <property type="entry name" value="NELFE"/>
</dbReference>
<evidence type="ECO:0000256" key="1">
    <source>
        <dbReference type="ARBA" id="ARBA00004123"/>
    </source>
</evidence>
<comment type="similarity">
    <text evidence="3">Belongs to the RRM NELF-E family.</text>
</comment>
<dbReference type="GO" id="GO:0032021">
    <property type="term" value="C:NELF complex"/>
    <property type="evidence" value="ECO:0007669"/>
    <property type="project" value="InterPro"/>
</dbReference>
<evidence type="ECO:0000256" key="10">
    <source>
        <dbReference type="ARBA" id="ARBA00023242"/>
    </source>
</evidence>
<evidence type="ECO:0000256" key="5">
    <source>
        <dbReference type="ARBA" id="ARBA00022454"/>
    </source>
</evidence>
<dbReference type="SUPFAM" id="SSF54928">
    <property type="entry name" value="RNA-binding domain, RBD"/>
    <property type="match status" value="1"/>
</dbReference>
<feature type="region of interest" description="Disordered" evidence="12">
    <location>
        <begin position="130"/>
        <end position="215"/>
    </location>
</feature>
<dbReference type="GO" id="GO:0003723">
    <property type="term" value="F:RNA binding"/>
    <property type="evidence" value="ECO:0007669"/>
    <property type="project" value="UniProtKB-UniRule"/>
</dbReference>
<keyword evidence="7 11" id="KW-0694">RNA-binding</keyword>
<dbReference type="GO" id="GO:0034244">
    <property type="term" value="P:negative regulation of transcription elongation by RNA polymerase II"/>
    <property type="evidence" value="ECO:0007669"/>
    <property type="project" value="TreeGrafter"/>
</dbReference>
<feature type="compositionally biased region" description="Low complexity" evidence="12">
    <location>
        <begin position="154"/>
        <end position="193"/>
    </location>
</feature>
<feature type="compositionally biased region" description="Basic and acidic residues" evidence="12">
    <location>
        <begin position="37"/>
        <end position="56"/>
    </location>
</feature>
<dbReference type="Pfam" id="PF00076">
    <property type="entry name" value="RRM_1"/>
    <property type="match status" value="1"/>
</dbReference>
<evidence type="ECO:0000256" key="4">
    <source>
        <dbReference type="ARBA" id="ARBA00014464"/>
    </source>
</evidence>
<dbReference type="PANTHER" id="PTHR17250:SF0">
    <property type="entry name" value="NEGATIVE ELONGATION FACTOR E"/>
    <property type="match status" value="1"/>
</dbReference>
<keyword evidence="8" id="KW-0805">Transcription regulation</keyword>
<evidence type="ECO:0000256" key="11">
    <source>
        <dbReference type="PROSITE-ProRule" id="PRU00176"/>
    </source>
</evidence>
<feature type="domain" description="RRM" evidence="13">
    <location>
        <begin position="218"/>
        <end position="288"/>
    </location>
</feature>
<evidence type="ECO:0000256" key="3">
    <source>
        <dbReference type="ARBA" id="ARBA00006120"/>
    </source>
</evidence>
<proteinExistence type="evidence at transcript level"/>
<dbReference type="GO" id="GO:0005694">
    <property type="term" value="C:chromosome"/>
    <property type="evidence" value="ECO:0007669"/>
    <property type="project" value="UniProtKB-SubCell"/>
</dbReference>
<dbReference type="GO" id="GO:0003746">
    <property type="term" value="F:translation elongation factor activity"/>
    <property type="evidence" value="ECO:0007669"/>
    <property type="project" value="UniProtKB-KW"/>
</dbReference>
<dbReference type="Gene3D" id="3.30.70.330">
    <property type="match status" value="1"/>
</dbReference>
<keyword evidence="5" id="KW-0158">Chromosome</keyword>
<feature type="compositionally biased region" description="Low complexity" evidence="12">
    <location>
        <begin position="203"/>
        <end position="215"/>
    </location>
</feature>
<keyword evidence="14" id="KW-0648">Protein biosynthesis</keyword>
<evidence type="ECO:0000256" key="9">
    <source>
        <dbReference type="ARBA" id="ARBA00023163"/>
    </source>
</evidence>
<dbReference type="SMART" id="SM00360">
    <property type="entry name" value="RRM"/>
    <property type="match status" value="1"/>
</dbReference>
<evidence type="ECO:0000256" key="12">
    <source>
        <dbReference type="SAM" id="MobiDB-lite"/>
    </source>
</evidence>